<dbReference type="GO" id="GO:0005524">
    <property type="term" value="F:ATP binding"/>
    <property type="evidence" value="ECO:0007669"/>
    <property type="project" value="UniProtKB-KW"/>
</dbReference>
<dbReference type="KEGG" id="seri:SERIO_v1c00410"/>
<reference evidence="5 6" key="1">
    <citation type="journal article" date="2015" name="Genome Biol. Evol.">
        <title>Found and Lost: The Fates of Horizontally Acquired Genes in Arthropod-Symbiotic Spiroplasma.</title>
        <authorList>
            <person name="Lo W.S."/>
            <person name="Gasparich G.E."/>
            <person name="Kuo C.H."/>
        </authorList>
    </citation>
    <scope>NUCLEOTIDE SEQUENCE [LARGE SCALE GENOMIC DNA]</scope>
    <source>
        <strain evidence="6">TDA-040725-5</strain>
    </source>
</reference>
<accession>A0A0H3XLI9</accession>
<evidence type="ECO:0000256" key="4">
    <source>
        <dbReference type="ARBA" id="ARBA00022840"/>
    </source>
</evidence>
<dbReference type="RefSeq" id="WP_047790932.1">
    <property type="nucleotide sequence ID" value="NZ_CP011856.1"/>
</dbReference>
<evidence type="ECO:0000256" key="3">
    <source>
        <dbReference type="ARBA" id="ARBA00022741"/>
    </source>
</evidence>
<dbReference type="GO" id="GO:0006529">
    <property type="term" value="P:asparagine biosynthetic process"/>
    <property type="evidence" value="ECO:0007669"/>
    <property type="project" value="InterPro"/>
</dbReference>
<dbReference type="Proteomes" id="UP000035661">
    <property type="component" value="Chromosome"/>
</dbReference>
<dbReference type="Pfam" id="PF03590">
    <property type="entry name" value="AsnA"/>
    <property type="match status" value="1"/>
</dbReference>
<keyword evidence="3" id="KW-0547">Nucleotide-binding</keyword>
<keyword evidence="6" id="KW-1185">Reference proteome</keyword>
<keyword evidence="2" id="KW-0436">Ligase</keyword>
<name>A0A0H3XLI9_9MOLU</name>
<dbReference type="AlphaFoldDB" id="A0A0H3XLI9"/>
<proteinExistence type="predicted"/>
<dbReference type="PIRSF" id="PIRSF001555">
    <property type="entry name" value="Asp_ammon_ligase"/>
    <property type="match status" value="1"/>
</dbReference>
<gene>
    <name evidence="5" type="primary">asnA</name>
    <name evidence="5" type="ORF">SERIO_v1c00410</name>
</gene>
<dbReference type="SUPFAM" id="SSF55681">
    <property type="entry name" value="Class II aaRS and biotin synthetases"/>
    <property type="match status" value="1"/>
</dbReference>
<organism evidence="5 6">
    <name type="scientific">Spiroplasma eriocheiris</name>
    <dbReference type="NCBI Taxonomy" id="315358"/>
    <lineage>
        <taxon>Bacteria</taxon>
        <taxon>Bacillati</taxon>
        <taxon>Mycoplasmatota</taxon>
        <taxon>Mollicutes</taxon>
        <taxon>Entomoplasmatales</taxon>
        <taxon>Spiroplasmataceae</taxon>
        <taxon>Spiroplasma</taxon>
    </lineage>
</organism>
<protein>
    <submittedName>
        <fullName evidence="5">Asparagine synthetase AsnA</fullName>
    </submittedName>
</protein>
<dbReference type="InterPro" id="IPR045864">
    <property type="entry name" value="aa-tRNA-synth_II/BPL/LPL"/>
</dbReference>
<dbReference type="STRING" id="315358.SERIO_v1c00410"/>
<evidence type="ECO:0000313" key="6">
    <source>
        <dbReference type="Proteomes" id="UP000035661"/>
    </source>
</evidence>
<reference evidence="6" key="2">
    <citation type="submission" date="2015-06" db="EMBL/GenBank/DDBJ databases">
        <title>Complete genome sequence of Spiroplasma eriocheiris TDA-040725-5 (DSM 21848).</title>
        <authorList>
            <person name="Lo W.-S."/>
            <person name="Kuo C.-H."/>
        </authorList>
    </citation>
    <scope>NUCLEOTIDE SEQUENCE [LARGE SCALE GENOMIC DNA]</scope>
    <source>
        <strain evidence="6">TDA-040725-5</strain>
    </source>
</reference>
<dbReference type="EMBL" id="CP011856">
    <property type="protein sequence ID" value="AKM53647.1"/>
    <property type="molecule type" value="Genomic_DNA"/>
</dbReference>
<keyword evidence="4" id="KW-0067">ATP-binding</keyword>
<keyword evidence="1" id="KW-0963">Cytoplasm</keyword>
<evidence type="ECO:0000256" key="2">
    <source>
        <dbReference type="ARBA" id="ARBA00022598"/>
    </source>
</evidence>
<dbReference type="PANTHER" id="PTHR30073">
    <property type="entry name" value="ASPARTATE--AMMONIA LIGASE"/>
    <property type="match status" value="1"/>
</dbReference>
<evidence type="ECO:0000256" key="1">
    <source>
        <dbReference type="ARBA" id="ARBA00022490"/>
    </source>
</evidence>
<dbReference type="PANTHER" id="PTHR30073:SF5">
    <property type="entry name" value="ASPARTATE--AMMONIA LIGASE"/>
    <property type="match status" value="1"/>
</dbReference>
<dbReference type="Gene3D" id="3.30.930.10">
    <property type="entry name" value="Bira Bifunctional Protein, Domain 2"/>
    <property type="match status" value="1"/>
</dbReference>
<dbReference type="GO" id="GO:0004071">
    <property type="term" value="F:aspartate-ammonia ligase activity"/>
    <property type="evidence" value="ECO:0007669"/>
    <property type="project" value="InterPro"/>
</dbReference>
<evidence type="ECO:0000313" key="5">
    <source>
        <dbReference type="EMBL" id="AKM53647.1"/>
    </source>
</evidence>
<dbReference type="InterPro" id="IPR004618">
    <property type="entry name" value="AsnA"/>
</dbReference>
<sequence>MAHGIHIGYSSILTLQETIAAIALIKVELLKRFTKEFNLLEVDFPLICSEETGFNDDFRITERPIDFDIQPSGIVGEVLQSPNKWRRYAVKKYGIQENEGLLTFSNVLRRDIKQSDVNAVNFTEIGFDKLLGKNVFSFDLIHTTVEKVWECLGAIEKILIKKYDKLTEKFDKQFNWIAHNELEKSMRLLTYQERLNKYTRENGATVLYGLEEIIQDGILVPNESQDTFDWKLYAKIFVYNFYQEKAICIGYCGITVDKEVLQKQTTITKETNKIKTKFDAMIATNELPVTLSFGIYKSQLDLYLLEKQHISEVISSVWEDDFMEYAEKNEIQVL</sequence>
<dbReference type="GO" id="GO:0005829">
    <property type="term" value="C:cytosol"/>
    <property type="evidence" value="ECO:0007669"/>
    <property type="project" value="TreeGrafter"/>
</dbReference>
<dbReference type="PATRIC" id="fig|743698.3.peg.41"/>